<dbReference type="AlphaFoldDB" id="B0W6U0"/>
<comment type="subcellular location">
    <subcellularLocation>
        <location evidence="1">Nucleus</location>
    </subcellularLocation>
</comment>
<dbReference type="Pfam" id="PF03731">
    <property type="entry name" value="Ku_N"/>
    <property type="match status" value="1"/>
</dbReference>
<evidence type="ECO:0000256" key="5">
    <source>
        <dbReference type="ARBA" id="ARBA00022763"/>
    </source>
</evidence>
<reference evidence="17" key="2">
    <citation type="submission" date="2020-05" db="UniProtKB">
        <authorList>
            <consortium name="EnsemblMetazoa"/>
        </authorList>
    </citation>
    <scope>IDENTIFICATION</scope>
    <source>
        <strain evidence="17">JHB</strain>
    </source>
</reference>
<evidence type="ECO:0000256" key="12">
    <source>
        <dbReference type="ARBA" id="ARBA00023242"/>
    </source>
</evidence>
<dbReference type="InterPro" id="IPR006165">
    <property type="entry name" value="Ku70"/>
</dbReference>
<dbReference type="FunFam" id="2.40.290.10:FF:000001">
    <property type="entry name" value="X-ray repair cross complementing 6"/>
    <property type="match status" value="1"/>
</dbReference>
<evidence type="ECO:0000256" key="11">
    <source>
        <dbReference type="ARBA" id="ARBA00023204"/>
    </source>
</evidence>
<dbReference type="InterPro" id="IPR006164">
    <property type="entry name" value="DNA_bd_Ku70/Ku80"/>
</dbReference>
<dbReference type="InterPro" id="IPR036465">
    <property type="entry name" value="vWFA_dom_sf"/>
</dbReference>
<dbReference type="GO" id="GO:0043564">
    <property type="term" value="C:Ku70:Ku80 complex"/>
    <property type="evidence" value="ECO:0007669"/>
    <property type="project" value="InterPro"/>
</dbReference>
<dbReference type="EnsemblMetazoa" id="CPIJ002893-RA">
    <property type="protein sequence ID" value="CPIJ002893-PA"/>
    <property type="gene ID" value="CPIJ002893"/>
</dbReference>
<keyword evidence="12" id="KW-0539">Nucleus</keyword>
<comment type="similarity">
    <text evidence="2">Belongs to the ku70 family.</text>
</comment>
<dbReference type="PIRSF" id="PIRSF003033">
    <property type="entry name" value="Ku70"/>
    <property type="match status" value="1"/>
</dbReference>
<dbReference type="VEuPathDB" id="VectorBase:CPIJ002893"/>
<dbReference type="FunCoup" id="B0W6U0">
    <property type="interactions" value="1824"/>
</dbReference>
<reference evidence="16" key="1">
    <citation type="submission" date="2007-03" db="EMBL/GenBank/DDBJ databases">
        <title>Annotation of Culex pipiens quinquefasciatus.</title>
        <authorList>
            <consortium name="The Broad Institute Genome Sequencing Platform"/>
            <person name="Atkinson P.W."/>
            <person name="Hemingway J."/>
            <person name="Christensen B.M."/>
            <person name="Higgs S."/>
            <person name="Kodira C."/>
            <person name="Hannick L."/>
            <person name="Megy K."/>
            <person name="O'Leary S."/>
            <person name="Pearson M."/>
            <person name="Haas B.J."/>
            <person name="Mauceli E."/>
            <person name="Wortman J.R."/>
            <person name="Lee N.H."/>
            <person name="Guigo R."/>
            <person name="Stanke M."/>
            <person name="Alvarado L."/>
            <person name="Amedeo P."/>
            <person name="Antoine C.H."/>
            <person name="Arensburger P."/>
            <person name="Bidwell S.L."/>
            <person name="Crawford M."/>
            <person name="Camaro F."/>
            <person name="Devon K."/>
            <person name="Engels R."/>
            <person name="Hammond M."/>
            <person name="Howarth C."/>
            <person name="Koehrsen M."/>
            <person name="Lawson D."/>
            <person name="Montgomery P."/>
            <person name="Nene V."/>
            <person name="Nusbaum C."/>
            <person name="Puiu D."/>
            <person name="Romero-Severson J."/>
            <person name="Severson D.W."/>
            <person name="Shumway M."/>
            <person name="Sisk P."/>
            <person name="Stolte C."/>
            <person name="Zeng Q."/>
            <person name="Eisenstadt E."/>
            <person name="Fraser-Liggett C."/>
            <person name="Strausberg R."/>
            <person name="Galagan J."/>
            <person name="Birren B."/>
            <person name="Collins F.H."/>
        </authorList>
    </citation>
    <scope>NUCLEOTIDE SEQUENCE [LARGE SCALE GENOMIC DNA]</scope>
    <source>
        <strain evidence="16">JHB</strain>
    </source>
</reference>
<evidence type="ECO:0000313" key="16">
    <source>
        <dbReference type="EMBL" id="EDS36921.1"/>
    </source>
</evidence>
<evidence type="ECO:0000256" key="8">
    <source>
        <dbReference type="ARBA" id="ARBA00022840"/>
    </source>
</evidence>
<keyword evidence="7" id="KW-0347">Helicase</keyword>
<dbReference type="InterPro" id="IPR016194">
    <property type="entry name" value="SPOC-like_C_dom_sf"/>
</dbReference>
<evidence type="ECO:0000313" key="18">
    <source>
        <dbReference type="Proteomes" id="UP000002320"/>
    </source>
</evidence>
<dbReference type="GO" id="GO:0003690">
    <property type="term" value="F:double-stranded DNA binding"/>
    <property type="evidence" value="ECO:0007669"/>
    <property type="project" value="TreeGrafter"/>
</dbReference>
<dbReference type="eggNOG" id="KOG2327">
    <property type="taxonomic scope" value="Eukaryota"/>
</dbReference>
<feature type="region of interest" description="Disordered" evidence="14">
    <location>
        <begin position="489"/>
        <end position="510"/>
    </location>
</feature>
<dbReference type="GO" id="GO:0000723">
    <property type="term" value="P:telomere maintenance"/>
    <property type="evidence" value="ECO:0007669"/>
    <property type="project" value="InterPro"/>
</dbReference>
<evidence type="ECO:0000259" key="15">
    <source>
        <dbReference type="PROSITE" id="PS50234"/>
    </source>
</evidence>
<dbReference type="PANTHER" id="PTHR12604">
    <property type="entry name" value="KU AUTOANTIGEN DNA HELICASE"/>
    <property type="match status" value="1"/>
</dbReference>
<dbReference type="HOGENOM" id="CLU_014815_2_0_1"/>
<evidence type="ECO:0000256" key="10">
    <source>
        <dbReference type="ARBA" id="ARBA00023172"/>
    </source>
</evidence>
<dbReference type="SMART" id="SM00559">
    <property type="entry name" value="Ku78"/>
    <property type="match status" value="1"/>
</dbReference>
<comment type="subunit">
    <text evidence="13">Heterodimer of a 70 kDa and a 80 kDa subunit.</text>
</comment>
<keyword evidence="8" id="KW-0067">ATP-binding</keyword>
<dbReference type="OMA" id="FWANVKH"/>
<dbReference type="InterPro" id="IPR005161">
    <property type="entry name" value="Ku_N"/>
</dbReference>
<dbReference type="PROSITE" id="PS50234">
    <property type="entry name" value="VWFA"/>
    <property type="match status" value="1"/>
</dbReference>
<evidence type="ECO:0000313" key="17">
    <source>
        <dbReference type="EnsemblMetazoa" id="CPIJ002893-PA"/>
    </source>
</evidence>
<name>B0W6U0_CULQU</name>
<keyword evidence="18" id="KW-1185">Reference proteome</keyword>
<dbReference type="PANTHER" id="PTHR12604:SF2">
    <property type="entry name" value="X-RAY REPAIR CROSS-COMPLEMENTING PROTEIN 6"/>
    <property type="match status" value="1"/>
</dbReference>
<dbReference type="Proteomes" id="UP000002320">
    <property type="component" value="Unassembled WGS sequence"/>
</dbReference>
<evidence type="ECO:0000256" key="13">
    <source>
        <dbReference type="ARBA" id="ARBA00065167"/>
    </source>
</evidence>
<accession>B0W6U0</accession>
<dbReference type="GO" id="GO:0016787">
    <property type="term" value="F:hydrolase activity"/>
    <property type="evidence" value="ECO:0007669"/>
    <property type="project" value="UniProtKB-KW"/>
</dbReference>
<dbReference type="KEGG" id="cqu:CpipJ_CPIJ002893"/>
<dbReference type="InterPro" id="IPR002035">
    <property type="entry name" value="VWF_A"/>
</dbReference>
<dbReference type="Gene3D" id="3.40.50.410">
    <property type="entry name" value="von Willebrand factor, type A domain"/>
    <property type="match status" value="1"/>
</dbReference>
<dbReference type="InterPro" id="IPR005160">
    <property type="entry name" value="Ku_C"/>
</dbReference>
<sequence length="569" mass="64369">MYWNPNHADNESEDDQEFGFGGREGLLALIDCSDSMFNEASGKHNFREALELIEAVMKNKIITSDKDLIGIVLYNTEHSPPPPDDSEIETGIVVPKHTAIFMPLASPSADSIRKVINFRESEDLFDFGRKFGHSNDSNFSDVLWLCSRLFTRCGYKLEQSSIVLFTSNDEPHSAGSYQYQQSYVKARDLQQLGVNLVLVPMVAEFDGSKFYQEFICTVTDEDPEQFRFPCYQESRDCLLNRIFRRDFRKKALSHINFQLSEDVALGVNIYSLSRKTQNIGGEKITFTVDEVTNMKQMLPPGIRLLGFKPMSKVSLVNHLRSSLFLYPDENSISGSTTLFRALYEKCLAKHKAAYCMLTMRRKQPSKLIALIPQECCYDDDGEPFRHSGFRIEFIPYAADIRKLDVLERPPPSVTQEQVDVFKSVVKKIKFKFHPSQFDNPVLMTVYTNIEALLFNRAEEVYDSTKSDLDRIDAKLEPFVETIRELLGEDGIDGPKKRTKAPTGEGPSAKVPKVTAEVNPTAIVESVRNGKTTGLLVGTLRAYLQQQGVDGTAKMNKAALIDQVKQLHDL</sequence>
<dbReference type="Gene3D" id="1.10.1600.10">
    <property type="match status" value="1"/>
</dbReference>
<dbReference type="SUPFAM" id="SSF100939">
    <property type="entry name" value="SPOC domain-like"/>
    <property type="match status" value="1"/>
</dbReference>
<dbReference type="VEuPathDB" id="VectorBase:CQUJHB013250"/>
<dbReference type="Pfam" id="PF03730">
    <property type="entry name" value="Ku_C"/>
    <property type="match status" value="1"/>
</dbReference>
<keyword evidence="9" id="KW-0238">DNA-binding</keyword>
<evidence type="ECO:0000256" key="9">
    <source>
        <dbReference type="ARBA" id="ARBA00023125"/>
    </source>
</evidence>
<dbReference type="GO" id="GO:0006310">
    <property type="term" value="P:DNA recombination"/>
    <property type="evidence" value="ECO:0007669"/>
    <property type="project" value="UniProtKB-KW"/>
</dbReference>
<evidence type="ECO:0000256" key="7">
    <source>
        <dbReference type="ARBA" id="ARBA00022806"/>
    </source>
</evidence>
<dbReference type="CDD" id="cd00788">
    <property type="entry name" value="KU70"/>
    <property type="match status" value="1"/>
</dbReference>
<evidence type="ECO:0000256" key="14">
    <source>
        <dbReference type="SAM" id="MobiDB-lite"/>
    </source>
</evidence>
<protein>
    <recommendedName>
        <fullName evidence="3">ATP-dependent DNA helicase 2 subunit 1</fullName>
    </recommendedName>
</protein>
<keyword evidence="4" id="KW-0547">Nucleotide-binding</keyword>
<dbReference type="InParanoid" id="B0W6U0"/>
<dbReference type="InterPro" id="IPR047087">
    <property type="entry name" value="KU70_core_dom"/>
</dbReference>
<dbReference type="GO" id="GO:0006303">
    <property type="term" value="P:double-strand break repair via nonhomologous end joining"/>
    <property type="evidence" value="ECO:0007669"/>
    <property type="project" value="InterPro"/>
</dbReference>
<gene>
    <name evidence="17" type="primary">6034045</name>
    <name evidence="16" type="ORF">CpipJ_CPIJ002893</name>
</gene>
<dbReference type="SUPFAM" id="SSF53300">
    <property type="entry name" value="vWA-like"/>
    <property type="match status" value="1"/>
</dbReference>
<proteinExistence type="inferred from homology"/>
<dbReference type="OrthoDB" id="3249161at2759"/>
<organism>
    <name type="scientific">Culex quinquefasciatus</name>
    <name type="common">Southern house mosquito</name>
    <name type="synonym">Culex pungens</name>
    <dbReference type="NCBI Taxonomy" id="7176"/>
    <lineage>
        <taxon>Eukaryota</taxon>
        <taxon>Metazoa</taxon>
        <taxon>Ecdysozoa</taxon>
        <taxon>Arthropoda</taxon>
        <taxon>Hexapoda</taxon>
        <taxon>Insecta</taxon>
        <taxon>Pterygota</taxon>
        <taxon>Neoptera</taxon>
        <taxon>Endopterygota</taxon>
        <taxon>Diptera</taxon>
        <taxon>Nematocera</taxon>
        <taxon>Culicoidea</taxon>
        <taxon>Culicidae</taxon>
        <taxon>Culicinae</taxon>
        <taxon>Culicini</taxon>
        <taxon>Culex</taxon>
        <taxon>Culex</taxon>
    </lineage>
</organism>
<feature type="domain" description="VWFA" evidence="15">
    <location>
        <begin position="25"/>
        <end position="242"/>
    </location>
</feature>
<dbReference type="NCBIfam" id="TIGR00578">
    <property type="entry name" value="ku70"/>
    <property type="match status" value="1"/>
</dbReference>
<keyword evidence="10" id="KW-0233">DNA recombination</keyword>
<evidence type="ECO:0000256" key="1">
    <source>
        <dbReference type="ARBA" id="ARBA00004123"/>
    </source>
</evidence>
<dbReference type="GO" id="GO:0003684">
    <property type="term" value="F:damaged DNA binding"/>
    <property type="evidence" value="ECO:0007669"/>
    <property type="project" value="InterPro"/>
</dbReference>
<evidence type="ECO:0000256" key="3">
    <source>
        <dbReference type="ARBA" id="ARBA00014630"/>
    </source>
</evidence>
<keyword evidence="11" id="KW-0234">DNA repair</keyword>
<dbReference type="GO" id="GO:0003678">
    <property type="term" value="F:DNA helicase activity"/>
    <property type="evidence" value="ECO:0007669"/>
    <property type="project" value="InterPro"/>
</dbReference>
<dbReference type="GO" id="GO:0005524">
    <property type="term" value="F:ATP binding"/>
    <property type="evidence" value="ECO:0007669"/>
    <property type="project" value="UniProtKB-KW"/>
</dbReference>
<dbReference type="EMBL" id="DS231849">
    <property type="protein sequence ID" value="EDS36921.1"/>
    <property type="molecule type" value="Genomic_DNA"/>
</dbReference>
<evidence type="ECO:0000256" key="6">
    <source>
        <dbReference type="ARBA" id="ARBA00022801"/>
    </source>
</evidence>
<keyword evidence="6" id="KW-0378">Hydrolase</keyword>
<dbReference type="CDD" id="cd01458">
    <property type="entry name" value="vWA_ku"/>
    <property type="match status" value="1"/>
</dbReference>
<keyword evidence="5" id="KW-0227">DNA damage</keyword>
<dbReference type="Gene3D" id="2.40.290.10">
    <property type="match status" value="1"/>
</dbReference>
<evidence type="ECO:0000256" key="4">
    <source>
        <dbReference type="ARBA" id="ARBA00022741"/>
    </source>
</evidence>
<evidence type="ECO:0000256" key="2">
    <source>
        <dbReference type="ARBA" id="ARBA00005240"/>
    </source>
</evidence>
<dbReference type="GO" id="GO:0042162">
    <property type="term" value="F:telomeric DNA binding"/>
    <property type="evidence" value="ECO:0007669"/>
    <property type="project" value="InterPro"/>
</dbReference>
<dbReference type="Pfam" id="PF02735">
    <property type="entry name" value="Ku"/>
    <property type="match status" value="1"/>
</dbReference>
<dbReference type="STRING" id="7176.B0W6U0"/>